<dbReference type="InterPro" id="IPR010877">
    <property type="entry name" value="Phage_Mu_Gp46"/>
</dbReference>
<gene>
    <name evidence="1" type="ORF">VSF3289_01177</name>
</gene>
<dbReference type="RefSeq" id="WP_069446347.1">
    <property type="nucleotide sequence ID" value="NZ_MDCJ01000002.1"/>
</dbReference>
<organism evidence="1 2">
    <name type="scientific">Vibrio scophthalmi</name>
    <dbReference type="NCBI Taxonomy" id="45658"/>
    <lineage>
        <taxon>Bacteria</taxon>
        <taxon>Pseudomonadati</taxon>
        <taxon>Pseudomonadota</taxon>
        <taxon>Gammaproteobacteria</taxon>
        <taxon>Vibrionales</taxon>
        <taxon>Vibrionaceae</taxon>
        <taxon>Vibrio</taxon>
    </lineage>
</organism>
<reference evidence="1 2" key="1">
    <citation type="submission" date="2016-08" db="EMBL/GenBank/DDBJ databases">
        <title>Genome sequencing of Vibrio scophthalmi strain FP3289, an isolated from Paralichthys olivaceus.</title>
        <authorList>
            <person name="Han H.-J."/>
        </authorList>
    </citation>
    <scope>NUCLEOTIDE SEQUENCE [LARGE SCALE GENOMIC DNA]</scope>
    <source>
        <strain evidence="1 2">FP3289</strain>
    </source>
</reference>
<accession>A0A1E3WMC3</accession>
<dbReference type="AlphaFoldDB" id="A0A1E3WMC3"/>
<proteinExistence type="predicted"/>
<dbReference type="PATRIC" id="fig|45658.8.peg.1171"/>
<protein>
    <submittedName>
        <fullName evidence="1">Baseplate protein gp46</fullName>
    </submittedName>
</protein>
<sequence>MIKVVWTQYGTAYDLSQGKLAEDDGLSSMVILMLFTDARAKDSDVLPTQSTDKRGWPGNTYSEFEWGSRLWLVYREKVTNETKNRIKDYATEALKPLVTYGYAKTYSVTTARTGGHQISMYIKIQKPDGSTISYEAALRWEHTMKEEF</sequence>
<name>A0A1E3WMC3_9VIBR</name>
<dbReference type="Pfam" id="PF07409">
    <property type="entry name" value="GP46"/>
    <property type="match status" value="1"/>
</dbReference>
<evidence type="ECO:0000313" key="1">
    <source>
        <dbReference type="EMBL" id="ODS10916.1"/>
    </source>
</evidence>
<dbReference type="OrthoDB" id="5677166at2"/>
<dbReference type="Proteomes" id="UP000095131">
    <property type="component" value="Unassembled WGS sequence"/>
</dbReference>
<comment type="caution">
    <text evidence="1">The sequence shown here is derived from an EMBL/GenBank/DDBJ whole genome shotgun (WGS) entry which is preliminary data.</text>
</comment>
<evidence type="ECO:0000313" key="2">
    <source>
        <dbReference type="Proteomes" id="UP000095131"/>
    </source>
</evidence>
<dbReference type="EMBL" id="MDCJ01000002">
    <property type="protein sequence ID" value="ODS10916.1"/>
    <property type="molecule type" value="Genomic_DNA"/>
</dbReference>